<reference evidence="2" key="1">
    <citation type="journal article" date="2014" name="Genome Announc.">
        <title>Draft genome sequence of Rhodosporidium toruloides CECT1137, an oleaginous yeast of biotechnological interest.</title>
        <authorList>
            <person name="Morin N."/>
            <person name="Calcas X."/>
            <person name="Devillers H."/>
            <person name="Durrens P."/>
            <person name="Sherman D.J."/>
            <person name="Nicaud J.-M."/>
            <person name="Neuveglise C."/>
        </authorList>
    </citation>
    <scope>NUCLEOTIDE SEQUENCE</scope>
    <source>
        <strain evidence="2">CECT1137</strain>
    </source>
</reference>
<feature type="compositionally biased region" description="Low complexity" evidence="1">
    <location>
        <begin position="439"/>
        <end position="453"/>
    </location>
</feature>
<dbReference type="OrthoDB" id="2386201at2759"/>
<dbReference type="EMBL" id="LK052952">
    <property type="protein sequence ID" value="CDR48328.1"/>
    <property type="molecule type" value="Genomic_DNA"/>
</dbReference>
<feature type="compositionally biased region" description="Basic residues" evidence="1">
    <location>
        <begin position="366"/>
        <end position="379"/>
    </location>
</feature>
<sequence length="1808" mass="197643">MDRRVGDARLYASSSRLPVLSPSSPVPSSEAGEIEEARAGLLGQRYWAGLQARKVRAQERGETDELDADLSSEDELAMSPVRLQAYTLASSAERRRRAPSPSLAVPACRRPSSSRTRSPSPRPSPEPSLPHPDEVLRKQSRSASPALSDASSHVLDIIARPRKPVQSRPSRSPSPSDTRTTTPPPRKRPRTATPPPSSSPRASSPVDIPPDAAHLVAGRALRTRTVAQLKPYSVEQLKYTKTLLKNGWEGAVVRTKRPVEETAEELQRKKEELARKPKDSLGGWLVSDEENGTGDSLPRLQDRSLGSADTSSGLQSDEDGMSLLEREARRKERMELTVAAAMGGNGKKRPYSPHRHGPSRIDNPLRRTKAPQSRKKRHGAAASDDGSSDSSTATITSPRQKRHRPRRAESAPPSSSPAHSPRKTDGTKRRRVTDRRRSGSATAASRRPASSARRQIRADSEPPTSSPARQPVGMAKKPHNMAKPSRSVHRRAGSGERNALDRDILNLPSPSRWRSDGDSELPSDEDEEEDEEEVGGDEESQSPDRQLGPSRLELSHKRKRALGAMMPAVFLKKAAKDLKLMAREREVGEYSSGSELNSGDEEAVERARKNQAKKRIVPGDAPMRFEGAAFTDESGDEPDRSDDGVGDKDEEDENDAVSSWLQSFAPRRTNAAEEDIVDRFLKRAKRPPPKKRKAGKAAESCVRPAGEGSTKEKKGGREERASLKETGNYVVGYRPLDGSAAKKRKPRSVPLDTDDVIFAFVRQQELSVEGKDDDDDVVIAPPVKPRSATEQSLPNRVFAMSTGAPVVSANDVRNDEAWATFGKFSPDFGLDRLPPGIRFSSPSSFIANGHLYSLVKPADNSASASCDVYGLHLSSSTSLEQLESHLPAICDDILEDLARLGKEGEVLDSLADVGKVLQYLGKRIDAATGAEAAKTGSAILASLERLEGRLNASSVFQAAGKDFRRGRVLVGWYLVDIAARVQRTTSDVVDERRLQQRVRSLVQDLLRHGQDRTVKTLKAASSGDRLVADGTVEAWLGLISLALKSDSFGQAALTVDVLWRIVEEEVRAGLSAAAQKGPAGGEILAYTVLMLCTISQFSPSGVSTSTPRLPAHWPAIMATLDVIQPSALAAPDYNLPTTAVARRDRYLWMLFARCLILAERWGWRVDVKDDLLPRLFDLLNARRLSDRTTETSGDFPDFLQDLSKFGDTRLDRSNDTAFAIFLKLVIAAAQGLPAISDADKRRRGAQLTRLFLRLSPMVSAAWSRQSVELTRSGSILVNHYSLDIAFAMLHPSGAAQRVEHARRLISFADVDEDARRTCIRAVLYFAAAFRHHDLPLKPIVEWLASIADTLKGEYTEIERQRRKEEYRLSKDRLKSTSGKGDPLWQRAVLLTMVLRSVQVILRFKKAGDAAPSYPDVALLHPAWTSHLLDSPLALDPMIGREAIKVIDCFLDVRRAALPRQKAIQAANDDGQGESQDDFGTFDDLDFDDPTLNAMLGIEGDAAGVGGGDDALRSADKACAELLKTTITPAFFRLVSNIFVSSSGSSPTIADRVSYAQYAVECWVRCAAVAVENGVGDWRPYLQYGAQSWKRLSDPVGRRDIGLFLIIEILKHDPAAYTVFAEDVLEIWFESIVARRLTSQHILTETLLNVDIENVGTVSPLVEGLPFDSSASSGRIEVEQLDLLDKRPDLLKIVFENAARLATASTASTLPPSTGQLLGRAGAAPLRPSVPRGTIMNLLRSMLASLRDNLAAIHDETTRRNYSTFVRSTLAALTAAGAVQPSGFQPGKRGPFNETTLPDITLLRSSAAA</sequence>
<feature type="compositionally biased region" description="Basic and acidic residues" evidence="1">
    <location>
        <begin position="324"/>
        <end position="335"/>
    </location>
</feature>
<feature type="compositionally biased region" description="Acidic residues" evidence="1">
    <location>
        <begin position="518"/>
        <end position="541"/>
    </location>
</feature>
<accession>A0A061BEG2</accession>
<feature type="compositionally biased region" description="Low complexity" evidence="1">
    <location>
        <begin position="410"/>
        <end position="419"/>
    </location>
</feature>
<feature type="compositionally biased region" description="Basic and acidic residues" evidence="1">
    <location>
        <begin position="709"/>
        <end position="723"/>
    </location>
</feature>
<dbReference type="GO" id="GO:0031297">
    <property type="term" value="P:replication fork processing"/>
    <property type="evidence" value="ECO:0007669"/>
    <property type="project" value="InterPro"/>
</dbReference>
<dbReference type="PANTHER" id="PTHR28122:SF1">
    <property type="entry name" value="E3 UBIQUITIN-PROTEIN LIGASE SUBSTRATE RECEPTOR MMS22"/>
    <property type="match status" value="1"/>
</dbReference>
<dbReference type="GO" id="GO:0035361">
    <property type="term" value="C:Cul8-RING ubiquitin ligase complex"/>
    <property type="evidence" value="ECO:0007669"/>
    <property type="project" value="TreeGrafter"/>
</dbReference>
<feature type="compositionally biased region" description="Low complexity" evidence="1">
    <location>
        <begin position="13"/>
        <end position="29"/>
    </location>
</feature>
<feature type="compositionally biased region" description="Basic and acidic residues" evidence="1">
    <location>
        <begin position="259"/>
        <end position="279"/>
    </location>
</feature>
<feature type="compositionally biased region" description="Pro residues" evidence="1">
    <location>
        <begin position="120"/>
        <end position="130"/>
    </location>
</feature>
<feature type="compositionally biased region" description="Basic residues" evidence="1">
    <location>
        <begin position="682"/>
        <end position="695"/>
    </location>
</feature>
<feature type="compositionally biased region" description="Low complexity" evidence="1">
    <location>
        <begin position="99"/>
        <end position="119"/>
    </location>
</feature>
<organism evidence="2">
    <name type="scientific">Rhodotorula toruloides</name>
    <name type="common">Yeast</name>
    <name type="synonym">Rhodosporidium toruloides</name>
    <dbReference type="NCBI Taxonomy" id="5286"/>
    <lineage>
        <taxon>Eukaryota</taxon>
        <taxon>Fungi</taxon>
        <taxon>Dikarya</taxon>
        <taxon>Basidiomycota</taxon>
        <taxon>Pucciniomycotina</taxon>
        <taxon>Microbotryomycetes</taxon>
        <taxon>Sporidiobolales</taxon>
        <taxon>Sporidiobolaceae</taxon>
        <taxon>Rhodotorula</taxon>
    </lineage>
</organism>
<evidence type="ECO:0000256" key="1">
    <source>
        <dbReference type="SAM" id="MobiDB-lite"/>
    </source>
</evidence>
<evidence type="ECO:0000313" key="2">
    <source>
        <dbReference type="EMBL" id="CDR48328.1"/>
    </source>
</evidence>
<feature type="compositionally biased region" description="Low complexity" evidence="1">
    <location>
        <begin position="380"/>
        <end position="397"/>
    </location>
</feature>
<feature type="compositionally biased region" description="Polar residues" evidence="1">
    <location>
        <begin position="141"/>
        <end position="151"/>
    </location>
</feature>
<dbReference type="InterPro" id="IPR019021">
    <property type="entry name" value="Mms22"/>
</dbReference>
<feature type="compositionally biased region" description="Basic residues" evidence="1">
    <location>
        <begin position="476"/>
        <end position="492"/>
    </location>
</feature>
<dbReference type="GO" id="GO:0005634">
    <property type="term" value="C:nucleus"/>
    <property type="evidence" value="ECO:0007669"/>
    <property type="project" value="InterPro"/>
</dbReference>
<feature type="region of interest" description="Disordered" evidence="1">
    <location>
        <begin position="88"/>
        <end position="213"/>
    </location>
</feature>
<dbReference type="PANTHER" id="PTHR28122">
    <property type="entry name" value="E3 UBIQUITIN-PROTEIN LIGASE SUBSTRATE RECEPTOR MMS22"/>
    <property type="match status" value="1"/>
</dbReference>
<feature type="region of interest" description="Disordered" evidence="1">
    <location>
        <begin position="1"/>
        <end position="33"/>
    </location>
</feature>
<dbReference type="GO" id="GO:0000724">
    <property type="term" value="P:double-strand break repair via homologous recombination"/>
    <property type="evidence" value="ECO:0007669"/>
    <property type="project" value="TreeGrafter"/>
</dbReference>
<dbReference type="Pfam" id="PF09462">
    <property type="entry name" value="Mus7"/>
    <property type="match status" value="1"/>
</dbReference>
<feature type="compositionally biased region" description="Basic and acidic residues" evidence="1">
    <location>
        <begin position="637"/>
        <end position="647"/>
    </location>
</feature>
<gene>
    <name evidence="2" type="ORF">RHTO0S_17e01310g</name>
</gene>
<feature type="region of interest" description="Disordered" evidence="1">
    <location>
        <begin position="586"/>
        <end position="726"/>
    </location>
</feature>
<name>A0A061BEG2_RHOTO</name>
<feature type="compositionally biased region" description="Low complexity" evidence="1">
    <location>
        <begin position="166"/>
        <end position="181"/>
    </location>
</feature>
<proteinExistence type="predicted"/>
<protein>
    <submittedName>
        <fullName evidence="2">RHTO0S17e01310g1_1</fullName>
    </submittedName>
</protein>
<feature type="compositionally biased region" description="Basic residues" evidence="1">
    <location>
        <begin position="346"/>
        <end position="358"/>
    </location>
</feature>
<feature type="region of interest" description="Disordered" evidence="1">
    <location>
        <begin position="259"/>
        <end position="564"/>
    </location>
</feature>